<feature type="domain" description="TonB-dependent receptor-like beta-barrel" evidence="10">
    <location>
        <begin position="377"/>
        <end position="751"/>
    </location>
</feature>
<proteinExistence type="inferred from homology"/>
<name>A0A6M1SXB8_9BACT</name>
<accession>A0A6M1SXB8</accession>
<keyword evidence="6 8" id="KW-0472">Membrane</keyword>
<dbReference type="SUPFAM" id="SSF49464">
    <property type="entry name" value="Carboxypeptidase regulatory domain-like"/>
    <property type="match status" value="1"/>
</dbReference>
<dbReference type="InterPro" id="IPR012910">
    <property type="entry name" value="Plug_dom"/>
</dbReference>
<organism evidence="12 13">
    <name type="scientific">Halalkalibaculum roseum</name>
    <dbReference type="NCBI Taxonomy" id="2709311"/>
    <lineage>
        <taxon>Bacteria</taxon>
        <taxon>Pseudomonadati</taxon>
        <taxon>Balneolota</taxon>
        <taxon>Balneolia</taxon>
        <taxon>Balneolales</taxon>
        <taxon>Balneolaceae</taxon>
        <taxon>Halalkalibaculum</taxon>
    </lineage>
</organism>
<dbReference type="InterPro" id="IPR037066">
    <property type="entry name" value="Plug_dom_sf"/>
</dbReference>
<keyword evidence="3 8" id="KW-1134">Transmembrane beta strand</keyword>
<reference evidence="12 13" key="1">
    <citation type="submission" date="2020-02" db="EMBL/GenBank/DDBJ databases">
        <title>Balneolaceae bacterium YR4-1, complete genome.</title>
        <authorList>
            <person name="Li Y."/>
            <person name="Wu S."/>
        </authorList>
    </citation>
    <scope>NUCLEOTIDE SEQUENCE [LARGE SCALE GENOMIC DNA]</scope>
    <source>
        <strain evidence="12 13">YR4-1</strain>
    </source>
</reference>
<dbReference type="InterPro" id="IPR000531">
    <property type="entry name" value="Beta-barrel_TonB"/>
</dbReference>
<comment type="subcellular location">
    <subcellularLocation>
        <location evidence="1 8">Cell outer membrane</location>
        <topology evidence="1 8">Multi-pass membrane protein</topology>
    </subcellularLocation>
</comment>
<dbReference type="Gene3D" id="2.40.170.20">
    <property type="entry name" value="TonB-dependent receptor, beta-barrel domain"/>
    <property type="match status" value="1"/>
</dbReference>
<dbReference type="Gene3D" id="2.170.130.10">
    <property type="entry name" value="TonB-dependent receptor, plug domain"/>
    <property type="match status" value="1"/>
</dbReference>
<keyword evidence="13" id="KW-1185">Reference proteome</keyword>
<comment type="caution">
    <text evidence="12">The sequence shown here is derived from an EMBL/GenBank/DDBJ whole genome shotgun (WGS) entry which is preliminary data.</text>
</comment>
<dbReference type="InterPro" id="IPR023996">
    <property type="entry name" value="TonB-dep_OMP_SusC/RagA"/>
</dbReference>
<gene>
    <name evidence="12" type="ORF">G3570_13665</name>
</gene>
<dbReference type="InterPro" id="IPR008969">
    <property type="entry name" value="CarboxyPept-like_regulatory"/>
</dbReference>
<sequence length="993" mass="107621">MAQFTVRGTITDETTGDPLVGVNVFHQESQSGTTTDIDGEFTLELPGQSATLRITYIGYISKNIEVSATNNEVNITLRQDVANLEEVVVTGLATSVRRSNLANAVSSVSADELVGSSPTQTLSSDLYGKVTGANISSNSGAPGGGISVKLRGVTTINGSSEPLYIVDGIYMNNDAIANGSNAVTAAAAGGSSSNQDNPVNRIADLNPSEIESIEILKGASAAAIYGQRASSGVVIIKTKRGSAGKAQFSASQSIGITTIQKKLGQREFTATTAEAAFGSTGLALFNEAQSSGRGFLDYEELMYGNEGLLSKTQLSSSFGNESTSFYVSGTLQDDEGIIKTTGYERQSIRANVDHRFTEKLKVSVSSNYIHSESRRGLTNNDNTGTTFGVSMVATPSFIDLRPDENGIYPSHPFNAANQLQTRDLFSNNEGVNRVLTSVQLDYNILQQAENLLKFQFTGGVDFFSQKNKLVFPSDLQFEQASGAPGTLIETSTDNLNTNTSALLVHTYMPRSGFTLVSQLGYTSFNNDQNSVLNVSNGVLGTQTNVDQAVSVNVNQTRVFQRDRGFFLQEELNLSDTYIATVGLRGDKSDRNGDVDKIYLYPKASFAWNLTNMDFWENDLVDNLKFRVAFGQTGNLSTFGSKFTSLAPSNIGGFGGILVTNTRGVEDIKPERQTEIEGGFDLSLADGLASLSFTVYQKSIEDMLLQRELEPSTGFSFESFNAGEMRNRGIEIGLDMIPVNSSDLRWSSTLNFWKNVSKVTNLPVPAFDVGGFGTSLGVYRIEEGKSATQIVGLDPEVDGNGNLVTDGSGNPSIITKKLGDGEPDFQLSFSNQFNIFKNVDFSFLLHWKKGGDTINLTELLYDLNGTTPDYDDTDLTFADYQNQAAGITDDTPNGVKRLSLLGISTDQFVQDASYLRMREIGLYYNVPVSFTSALSESIRGIRFGVSATNLFTISPYRSYDPEVSNFGNQPIAQNIEVAPYPSSKQYYFHFNIDF</sequence>
<dbReference type="NCBIfam" id="TIGR04056">
    <property type="entry name" value="OMP_RagA_SusC"/>
    <property type="match status" value="1"/>
</dbReference>
<evidence type="ECO:0000259" key="10">
    <source>
        <dbReference type="Pfam" id="PF00593"/>
    </source>
</evidence>
<dbReference type="SUPFAM" id="SSF56935">
    <property type="entry name" value="Porins"/>
    <property type="match status" value="1"/>
</dbReference>
<dbReference type="PROSITE" id="PS52016">
    <property type="entry name" value="TONB_DEPENDENT_REC_3"/>
    <property type="match status" value="1"/>
</dbReference>
<evidence type="ECO:0000313" key="12">
    <source>
        <dbReference type="EMBL" id="NGP77690.1"/>
    </source>
</evidence>
<evidence type="ECO:0000256" key="4">
    <source>
        <dbReference type="ARBA" id="ARBA00022692"/>
    </source>
</evidence>
<keyword evidence="4 8" id="KW-0812">Transmembrane</keyword>
<keyword evidence="7 8" id="KW-0998">Cell outer membrane</keyword>
<protein>
    <submittedName>
        <fullName evidence="12">SusC/RagA family TonB-linked outer membrane protein</fullName>
    </submittedName>
</protein>
<dbReference type="AlphaFoldDB" id="A0A6M1SXB8"/>
<evidence type="ECO:0000256" key="6">
    <source>
        <dbReference type="ARBA" id="ARBA00023136"/>
    </source>
</evidence>
<keyword evidence="2 8" id="KW-0813">Transport</keyword>
<dbReference type="Gene3D" id="2.60.40.1120">
    <property type="entry name" value="Carboxypeptidase-like, regulatory domain"/>
    <property type="match status" value="1"/>
</dbReference>
<evidence type="ECO:0000256" key="5">
    <source>
        <dbReference type="ARBA" id="ARBA00023077"/>
    </source>
</evidence>
<dbReference type="InterPro" id="IPR036942">
    <property type="entry name" value="Beta-barrel_TonB_sf"/>
</dbReference>
<evidence type="ECO:0000313" key="13">
    <source>
        <dbReference type="Proteomes" id="UP000473278"/>
    </source>
</evidence>
<evidence type="ECO:0000256" key="7">
    <source>
        <dbReference type="ARBA" id="ARBA00023237"/>
    </source>
</evidence>
<dbReference type="Pfam" id="PF13715">
    <property type="entry name" value="CarbopepD_reg_2"/>
    <property type="match status" value="1"/>
</dbReference>
<dbReference type="Pfam" id="PF00593">
    <property type="entry name" value="TonB_dep_Rec_b-barrel"/>
    <property type="match status" value="1"/>
</dbReference>
<evidence type="ECO:0000256" key="1">
    <source>
        <dbReference type="ARBA" id="ARBA00004571"/>
    </source>
</evidence>
<evidence type="ECO:0000256" key="8">
    <source>
        <dbReference type="PROSITE-ProRule" id="PRU01360"/>
    </source>
</evidence>
<evidence type="ECO:0000256" key="2">
    <source>
        <dbReference type="ARBA" id="ARBA00022448"/>
    </source>
</evidence>
<evidence type="ECO:0000256" key="9">
    <source>
        <dbReference type="RuleBase" id="RU003357"/>
    </source>
</evidence>
<dbReference type="InterPro" id="IPR039426">
    <property type="entry name" value="TonB-dep_rcpt-like"/>
</dbReference>
<evidence type="ECO:0000259" key="11">
    <source>
        <dbReference type="Pfam" id="PF07715"/>
    </source>
</evidence>
<dbReference type="Proteomes" id="UP000473278">
    <property type="component" value="Unassembled WGS sequence"/>
</dbReference>
<dbReference type="EMBL" id="JAALLT010000004">
    <property type="protein sequence ID" value="NGP77690.1"/>
    <property type="molecule type" value="Genomic_DNA"/>
</dbReference>
<feature type="domain" description="TonB-dependent receptor plug" evidence="11">
    <location>
        <begin position="100"/>
        <end position="233"/>
    </location>
</feature>
<keyword evidence="5 9" id="KW-0798">TonB box</keyword>
<evidence type="ECO:0000256" key="3">
    <source>
        <dbReference type="ARBA" id="ARBA00022452"/>
    </source>
</evidence>
<comment type="similarity">
    <text evidence="8 9">Belongs to the TonB-dependent receptor family.</text>
</comment>
<dbReference type="GO" id="GO:0009279">
    <property type="term" value="C:cell outer membrane"/>
    <property type="evidence" value="ECO:0007669"/>
    <property type="project" value="UniProtKB-SubCell"/>
</dbReference>
<dbReference type="NCBIfam" id="TIGR04057">
    <property type="entry name" value="SusC_RagA_signa"/>
    <property type="match status" value="1"/>
</dbReference>
<dbReference type="InterPro" id="IPR023997">
    <property type="entry name" value="TonB-dep_OMP_SusC/RagA_CS"/>
</dbReference>
<dbReference type="Pfam" id="PF07715">
    <property type="entry name" value="Plug"/>
    <property type="match status" value="1"/>
</dbReference>